<comment type="similarity">
    <text evidence="1">Belongs to the PPR family. P subfamily.</text>
</comment>
<feature type="repeat" description="PPR" evidence="3">
    <location>
        <begin position="164"/>
        <end position="198"/>
    </location>
</feature>
<dbReference type="InterPro" id="IPR011990">
    <property type="entry name" value="TPR-like_helical_dom_sf"/>
</dbReference>
<reference evidence="4 5" key="1">
    <citation type="submission" date="2023-01" db="EMBL/GenBank/DDBJ databases">
        <authorList>
            <person name="Kreplak J."/>
        </authorList>
    </citation>
    <scope>NUCLEOTIDE SEQUENCE [LARGE SCALE GENOMIC DNA]</scope>
</reference>
<keyword evidence="5" id="KW-1185">Reference proteome</keyword>
<organism evidence="4 5">
    <name type="scientific">Vicia faba</name>
    <name type="common">Broad bean</name>
    <name type="synonym">Faba vulgaris</name>
    <dbReference type="NCBI Taxonomy" id="3906"/>
    <lineage>
        <taxon>Eukaryota</taxon>
        <taxon>Viridiplantae</taxon>
        <taxon>Streptophyta</taxon>
        <taxon>Embryophyta</taxon>
        <taxon>Tracheophyta</taxon>
        <taxon>Spermatophyta</taxon>
        <taxon>Magnoliopsida</taxon>
        <taxon>eudicotyledons</taxon>
        <taxon>Gunneridae</taxon>
        <taxon>Pentapetalae</taxon>
        <taxon>rosids</taxon>
        <taxon>fabids</taxon>
        <taxon>Fabales</taxon>
        <taxon>Fabaceae</taxon>
        <taxon>Papilionoideae</taxon>
        <taxon>50 kb inversion clade</taxon>
        <taxon>NPAAA clade</taxon>
        <taxon>Hologalegina</taxon>
        <taxon>IRL clade</taxon>
        <taxon>Fabeae</taxon>
        <taxon>Vicia</taxon>
    </lineage>
</organism>
<name>A0AAV1B3D3_VICFA</name>
<feature type="repeat" description="PPR" evidence="3">
    <location>
        <begin position="234"/>
        <end position="268"/>
    </location>
</feature>
<dbReference type="Gene3D" id="1.25.40.10">
    <property type="entry name" value="Tetratricopeptide repeat domain"/>
    <property type="match status" value="3"/>
</dbReference>
<feature type="repeat" description="PPR" evidence="3">
    <location>
        <begin position="269"/>
        <end position="303"/>
    </location>
</feature>
<dbReference type="NCBIfam" id="TIGR00756">
    <property type="entry name" value="PPR"/>
    <property type="match status" value="5"/>
</dbReference>
<gene>
    <name evidence="4" type="ORF">VFH_VI046760</name>
</gene>
<dbReference type="Pfam" id="PF13041">
    <property type="entry name" value="PPR_2"/>
    <property type="match status" value="2"/>
</dbReference>
<evidence type="ECO:0000256" key="3">
    <source>
        <dbReference type="PROSITE-ProRule" id="PRU00708"/>
    </source>
</evidence>
<evidence type="ECO:0000313" key="4">
    <source>
        <dbReference type="EMBL" id="CAI8616821.1"/>
    </source>
</evidence>
<dbReference type="Proteomes" id="UP001157006">
    <property type="component" value="Chromosome 6"/>
</dbReference>
<feature type="repeat" description="PPR" evidence="3">
    <location>
        <begin position="129"/>
        <end position="163"/>
    </location>
</feature>
<dbReference type="PROSITE" id="PS51375">
    <property type="entry name" value="PPR"/>
    <property type="match status" value="5"/>
</dbReference>
<dbReference type="InterPro" id="IPR002885">
    <property type="entry name" value="PPR_rpt"/>
</dbReference>
<evidence type="ECO:0008006" key="6">
    <source>
        <dbReference type="Google" id="ProtNLM"/>
    </source>
</evidence>
<sequence length="423" mass="46600">MSTCKTKLNHPNSFSATSFGRSHVQLLTSLLDALPATHFPALPNILSFSAGDILRTLFDNAVKGLPLLNAAREPLGDFDTFASSFPVLADILPKETFLWKLKMLESPSAYADSRLYAIKAQTLILCSMNIVYVFTLIDCYGKSGNSDGALRLFERMKMDGIEPDEVTYGAIVNGLCKSGRLEEALGYFRFCNENAVVVNAVFYSSLIDGLGKAGRVDEAEKVFDEMAEKGCLPDSYCYNALIDGLCKCGRIADALVLFKRMECDGCEHTVYTFTILISELFRVHRNEEAVKMWDLMIDKGITPNVACFRALSIGMCLSGKVARACKVLDELAPMGVVLETAYEDMIGALCKAGRVKEACKLADGIVDRGREIPGKIRTVMIHSLRKAGNADLAIKLMHSKIGIGYDRMRSVKKRVKFQTLVDN</sequence>
<dbReference type="EMBL" id="OX451741">
    <property type="protein sequence ID" value="CAI8616821.1"/>
    <property type="molecule type" value="Genomic_DNA"/>
</dbReference>
<dbReference type="Pfam" id="PF01535">
    <property type="entry name" value="PPR"/>
    <property type="match status" value="1"/>
</dbReference>
<evidence type="ECO:0000256" key="1">
    <source>
        <dbReference type="ARBA" id="ARBA00007626"/>
    </source>
</evidence>
<proteinExistence type="inferred from homology"/>
<keyword evidence="2" id="KW-0677">Repeat</keyword>
<dbReference type="SUPFAM" id="SSF81901">
    <property type="entry name" value="HCP-like"/>
    <property type="match status" value="1"/>
</dbReference>
<dbReference type="AlphaFoldDB" id="A0AAV1B3D3"/>
<dbReference type="Pfam" id="PF13812">
    <property type="entry name" value="PPR_3"/>
    <property type="match status" value="1"/>
</dbReference>
<feature type="repeat" description="PPR" evidence="3">
    <location>
        <begin position="199"/>
        <end position="233"/>
    </location>
</feature>
<evidence type="ECO:0000313" key="5">
    <source>
        <dbReference type="Proteomes" id="UP001157006"/>
    </source>
</evidence>
<evidence type="ECO:0000256" key="2">
    <source>
        <dbReference type="ARBA" id="ARBA00022737"/>
    </source>
</evidence>
<accession>A0AAV1B3D3</accession>
<dbReference type="PANTHER" id="PTHR47941">
    <property type="entry name" value="PENTATRICOPEPTIDE REPEAT-CONTAINING PROTEIN 3, MITOCHONDRIAL"/>
    <property type="match status" value="1"/>
</dbReference>
<protein>
    <recommendedName>
        <fullName evidence="6">Pentatricopeptide repeat-containing protein</fullName>
    </recommendedName>
</protein>